<dbReference type="GO" id="GO:0016485">
    <property type="term" value="P:protein processing"/>
    <property type="evidence" value="ECO:0007669"/>
    <property type="project" value="TreeGrafter"/>
</dbReference>
<accession>A0AAQ4EBY0</accession>
<dbReference type="Pfam" id="PF05649">
    <property type="entry name" value="Peptidase_M13_N"/>
    <property type="match status" value="1"/>
</dbReference>
<evidence type="ECO:0000313" key="4">
    <source>
        <dbReference type="Proteomes" id="UP001321473"/>
    </source>
</evidence>
<dbReference type="EMBL" id="JARKHS020018750">
    <property type="protein sequence ID" value="KAK8772150.1"/>
    <property type="molecule type" value="Genomic_DNA"/>
</dbReference>
<protein>
    <recommendedName>
        <fullName evidence="2">Peptidase M13 N-terminal domain-containing protein</fullName>
    </recommendedName>
</protein>
<dbReference type="InterPro" id="IPR024079">
    <property type="entry name" value="MetalloPept_cat_dom_sf"/>
</dbReference>
<organism evidence="3 4">
    <name type="scientific">Amblyomma americanum</name>
    <name type="common">Lone star tick</name>
    <dbReference type="NCBI Taxonomy" id="6943"/>
    <lineage>
        <taxon>Eukaryota</taxon>
        <taxon>Metazoa</taxon>
        <taxon>Ecdysozoa</taxon>
        <taxon>Arthropoda</taxon>
        <taxon>Chelicerata</taxon>
        <taxon>Arachnida</taxon>
        <taxon>Acari</taxon>
        <taxon>Parasitiformes</taxon>
        <taxon>Ixodida</taxon>
        <taxon>Ixodoidea</taxon>
        <taxon>Ixodidae</taxon>
        <taxon>Amblyomminae</taxon>
        <taxon>Amblyomma</taxon>
    </lineage>
</organism>
<evidence type="ECO:0000259" key="2">
    <source>
        <dbReference type="Pfam" id="PF05649"/>
    </source>
</evidence>
<keyword evidence="4" id="KW-1185">Reference proteome</keyword>
<sequence>MTRFRSANTSPCVDFYEHVCGSAGDAGPDVAGLRQVAVAVTATIVTHHLAQTPPRLHQTASQKASAFLQMCRTRALRHEDNLSALRSYVRLNMLFEDVEFRPLIKIAEQLFVAGLPVFYQMGVDGTMVWRRRYLLTLDVSAAIKIWSKTQKTFAHRTGYTKHVQEVLQDAGVLSDKAEALAAAVTDLDDVVYAAYKQYLANNKNSAKILIVRLEEFAHLVSDDSENKEEWKLFVKKNITEGFPFVPHVFVAEAAVTFLKHIIDKLDDAELRTLISWQMIREVVAASGIVPLVGQYTQWYCIEMTLRIYGHALTVPYFRSFVKRKTLRKTGSVYHNIKGHLMRTANTSQWLRGSSLAVTLGEVQRLKTRAIFPPTLESSDALNEQYRSYPDVRGPFLSACLIGLRVNAKSAISQATALFSDVSANDARKFVAMTVYNRKTNSLFISGSAASAPALDTEGTEEVNYGFFGRIVTQGILHVLAKFTDEVKNSSKTQEVSKIAVSDLSDALIRCLAGGVRERSDVSVLLCGHRCFVLNACVQLLQVGALNWVF</sequence>
<dbReference type="GO" id="GO:0004222">
    <property type="term" value="F:metalloendopeptidase activity"/>
    <property type="evidence" value="ECO:0007669"/>
    <property type="project" value="InterPro"/>
</dbReference>
<dbReference type="Gene3D" id="3.40.390.10">
    <property type="entry name" value="Collagenase (Catalytic Domain)"/>
    <property type="match status" value="1"/>
</dbReference>
<dbReference type="GO" id="GO:0005886">
    <property type="term" value="C:plasma membrane"/>
    <property type="evidence" value="ECO:0007669"/>
    <property type="project" value="TreeGrafter"/>
</dbReference>
<name>A0AAQ4EBY0_AMBAM</name>
<dbReference type="InterPro" id="IPR008753">
    <property type="entry name" value="Peptidase_M13_N"/>
</dbReference>
<dbReference type="Proteomes" id="UP001321473">
    <property type="component" value="Unassembled WGS sequence"/>
</dbReference>
<dbReference type="PROSITE" id="PS51885">
    <property type="entry name" value="NEPRILYSIN"/>
    <property type="match status" value="1"/>
</dbReference>
<comment type="caution">
    <text evidence="3">The sequence shown here is derived from an EMBL/GenBank/DDBJ whole genome shotgun (WGS) entry which is preliminary data.</text>
</comment>
<proteinExistence type="inferred from homology"/>
<reference evidence="3 4" key="1">
    <citation type="journal article" date="2023" name="Arcadia Sci">
        <title>De novo assembly of a long-read Amblyomma americanum tick genome.</title>
        <authorList>
            <person name="Chou S."/>
            <person name="Poskanzer K.E."/>
            <person name="Rollins M."/>
            <person name="Thuy-Boun P.S."/>
        </authorList>
    </citation>
    <scope>NUCLEOTIDE SEQUENCE [LARGE SCALE GENOMIC DNA]</scope>
    <source>
        <strain evidence="3">F_SG_1</strain>
        <tissue evidence="3">Salivary glands</tissue>
    </source>
</reference>
<comment type="similarity">
    <text evidence="1">Belongs to the peptidase M13 family.</text>
</comment>
<dbReference type="Gene3D" id="1.10.1380.10">
    <property type="entry name" value="Neutral endopeptidase , domain2"/>
    <property type="match status" value="1"/>
</dbReference>
<evidence type="ECO:0000256" key="1">
    <source>
        <dbReference type="ARBA" id="ARBA00007357"/>
    </source>
</evidence>
<dbReference type="InterPro" id="IPR000718">
    <property type="entry name" value="Peptidase_M13"/>
</dbReference>
<gene>
    <name evidence="3" type="ORF">V5799_024609</name>
</gene>
<dbReference type="AlphaFoldDB" id="A0AAQ4EBY0"/>
<feature type="domain" description="Peptidase M13 N-terminal" evidence="2">
    <location>
        <begin position="11"/>
        <end position="352"/>
    </location>
</feature>
<dbReference type="PANTHER" id="PTHR11733:SF241">
    <property type="entry name" value="GH26575P-RELATED"/>
    <property type="match status" value="1"/>
</dbReference>
<dbReference type="InterPro" id="IPR042089">
    <property type="entry name" value="Peptidase_M13_dom_2"/>
</dbReference>
<evidence type="ECO:0000313" key="3">
    <source>
        <dbReference type="EMBL" id="KAK8772150.1"/>
    </source>
</evidence>
<dbReference type="SUPFAM" id="SSF55486">
    <property type="entry name" value="Metalloproteases ('zincins'), catalytic domain"/>
    <property type="match status" value="1"/>
</dbReference>
<dbReference type="PANTHER" id="PTHR11733">
    <property type="entry name" value="ZINC METALLOPROTEASE FAMILY M13 NEPRILYSIN-RELATED"/>
    <property type="match status" value="1"/>
</dbReference>